<protein>
    <submittedName>
        <fullName evidence="2">Demethylmenaquinone methyltransferase</fullName>
    </submittedName>
</protein>
<dbReference type="EMBL" id="CASHTH010001108">
    <property type="protein sequence ID" value="CAI8011549.1"/>
    <property type="molecule type" value="Genomic_DNA"/>
</dbReference>
<reference evidence="2" key="1">
    <citation type="submission" date="2023-03" db="EMBL/GenBank/DDBJ databases">
        <authorList>
            <person name="Steffen K."/>
            <person name="Cardenas P."/>
        </authorList>
    </citation>
    <scope>NUCLEOTIDE SEQUENCE</scope>
</reference>
<dbReference type="PANTHER" id="PTHR43861:SF1">
    <property type="entry name" value="TRANS-ACONITATE 2-METHYLTRANSFERASE"/>
    <property type="match status" value="1"/>
</dbReference>
<dbReference type="GO" id="GO:0008168">
    <property type="term" value="F:methyltransferase activity"/>
    <property type="evidence" value="ECO:0007669"/>
    <property type="project" value="UniProtKB-KW"/>
</dbReference>
<name>A0AA35RHF4_GEOBA</name>
<keyword evidence="2" id="KW-0808">Transferase</keyword>
<proteinExistence type="predicted"/>
<gene>
    <name evidence="2" type="ORF">GBAR_LOCUS7439</name>
</gene>
<organism evidence="2 3">
    <name type="scientific">Geodia barretti</name>
    <name type="common">Barrett's horny sponge</name>
    <dbReference type="NCBI Taxonomy" id="519541"/>
    <lineage>
        <taxon>Eukaryota</taxon>
        <taxon>Metazoa</taxon>
        <taxon>Porifera</taxon>
        <taxon>Demospongiae</taxon>
        <taxon>Heteroscleromorpha</taxon>
        <taxon>Tetractinellida</taxon>
        <taxon>Astrophorina</taxon>
        <taxon>Geodiidae</taxon>
        <taxon>Geodia</taxon>
    </lineage>
</organism>
<comment type="caution">
    <text evidence="2">The sequence shown here is derived from an EMBL/GenBank/DDBJ whole genome shotgun (WGS) entry which is preliminary data.</text>
</comment>
<sequence>MGRSKGETERLIKQSQLYEDVTRRFFLRSGIAKGMKVLDVGSGAGDVALTLAEFVGPDGTVIGVDVNPDILKIAQARADAAGFSNIEFIAGDTRTLGLPDDFDAVVGRLVLMYMADPAETLRHLATHLRPGGIVAFQEVDFTPYTAAVHPDTPLANKLIEWGRTVFERSGAHLEMGMDLYKAFVEAGLPEPTLHFEAPMGGPEDWPGYEYLENSFRSLVPLLEAYGITTAEALDVDTLAERIQAEVAAAKRPIMLPPHITAYATLAS</sequence>
<dbReference type="InterPro" id="IPR025714">
    <property type="entry name" value="Methyltranfer_dom"/>
</dbReference>
<keyword evidence="2" id="KW-0489">Methyltransferase</keyword>
<dbReference type="Proteomes" id="UP001174909">
    <property type="component" value="Unassembled WGS sequence"/>
</dbReference>
<dbReference type="InterPro" id="IPR029063">
    <property type="entry name" value="SAM-dependent_MTases_sf"/>
</dbReference>
<evidence type="ECO:0000259" key="1">
    <source>
        <dbReference type="Pfam" id="PF13847"/>
    </source>
</evidence>
<accession>A0AA35RHF4</accession>
<dbReference type="AlphaFoldDB" id="A0AA35RHF4"/>
<evidence type="ECO:0000313" key="2">
    <source>
        <dbReference type="EMBL" id="CAI8011549.1"/>
    </source>
</evidence>
<dbReference type="GO" id="GO:0032259">
    <property type="term" value="P:methylation"/>
    <property type="evidence" value="ECO:0007669"/>
    <property type="project" value="UniProtKB-KW"/>
</dbReference>
<dbReference type="SUPFAM" id="SSF53335">
    <property type="entry name" value="S-adenosyl-L-methionine-dependent methyltransferases"/>
    <property type="match status" value="1"/>
</dbReference>
<keyword evidence="3" id="KW-1185">Reference proteome</keyword>
<evidence type="ECO:0000313" key="3">
    <source>
        <dbReference type="Proteomes" id="UP001174909"/>
    </source>
</evidence>
<dbReference type="Pfam" id="PF13847">
    <property type="entry name" value="Methyltransf_31"/>
    <property type="match status" value="1"/>
</dbReference>
<dbReference type="Gene3D" id="3.40.50.150">
    <property type="entry name" value="Vaccinia Virus protein VP39"/>
    <property type="match status" value="1"/>
</dbReference>
<feature type="domain" description="Methyltransferase" evidence="1">
    <location>
        <begin position="32"/>
        <end position="145"/>
    </location>
</feature>
<dbReference type="PANTHER" id="PTHR43861">
    <property type="entry name" value="TRANS-ACONITATE 2-METHYLTRANSFERASE-RELATED"/>
    <property type="match status" value="1"/>
</dbReference>
<dbReference type="CDD" id="cd02440">
    <property type="entry name" value="AdoMet_MTases"/>
    <property type="match status" value="1"/>
</dbReference>